<keyword evidence="6" id="KW-0067">ATP-binding</keyword>
<protein>
    <recommendedName>
        <fullName evidence="7">NACHT domain-containing protein</fullName>
    </recommendedName>
</protein>
<reference evidence="8 9" key="1">
    <citation type="journal article" date="2007" name="Nature">
        <title>The medaka draft genome and insights into vertebrate genome evolution.</title>
        <authorList>
            <person name="Kasahara M."/>
            <person name="Naruse K."/>
            <person name="Sasaki S."/>
            <person name="Nakatani Y."/>
            <person name="Qu W."/>
            <person name="Ahsan B."/>
            <person name="Yamada T."/>
            <person name="Nagayasu Y."/>
            <person name="Doi K."/>
            <person name="Kasai Y."/>
            <person name="Jindo T."/>
            <person name="Kobayashi D."/>
            <person name="Shimada A."/>
            <person name="Toyoda A."/>
            <person name="Kuroki Y."/>
            <person name="Fujiyama A."/>
            <person name="Sasaki T."/>
            <person name="Shimizu A."/>
            <person name="Asakawa S."/>
            <person name="Shimizu N."/>
            <person name="Hashimoto S."/>
            <person name="Yang J."/>
            <person name="Lee Y."/>
            <person name="Matsushima K."/>
            <person name="Sugano S."/>
            <person name="Sakaizumi M."/>
            <person name="Narita T."/>
            <person name="Ohishi K."/>
            <person name="Haga S."/>
            <person name="Ohta F."/>
            <person name="Nomoto H."/>
            <person name="Nogata K."/>
            <person name="Morishita T."/>
            <person name="Endo T."/>
            <person name="Shin-I T."/>
            <person name="Takeda H."/>
            <person name="Morishita S."/>
            <person name="Kohara Y."/>
        </authorList>
    </citation>
    <scope>NUCLEOTIDE SEQUENCE [LARGE SCALE GENOMIC DNA]</scope>
    <source>
        <strain evidence="8 9">Hd-rR</strain>
    </source>
</reference>
<dbReference type="InterPro" id="IPR041267">
    <property type="entry name" value="NLRP_HD2"/>
</dbReference>
<dbReference type="SUPFAM" id="SSF52540">
    <property type="entry name" value="P-loop containing nucleoside triphosphate hydrolases"/>
    <property type="match status" value="1"/>
</dbReference>
<evidence type="ECO:0000313" key="8">
    <source>
        <dbReference type="Ensembl" id="ENSORLP00000000206.2"/>
    </source>
</evidence>
<dbReference type="InterPro" id="IPR051261">
    <property type="entry name" value="NLR"/>
</dbReference>
<dbReference type="InterPro" id="IPR032675">
    <property type="entry name" value="LRR_dom_sf"/>
</dbReference>
<dbReference type="InterPro" id="IPR029495">
    <property type="entry name" value="NACHT-assoc"/>
</dbReference>
<dbReference type="Gene3D" id="3.80.10.10">
    <property type="entry name" value="Ribonuclease Inhibitor"/>
    <property type="match status" value="1"/>
</dbReference>
<dbReference type="Pfam" id="PF14484">
    <property type="entry name" value="FISNA"/>
    <property type="match status" value="1"/>
</dbReference>
<evidence type="ECO:0000259" key="7">
    <source>
        <dbReference type="PROSITE" id="PS50837"/>
    </source>
</evidence>
<dbReference type="Pfam" id="PF17776">
    <property type="entry name" value="NLRC4_HD2"/>
    <property type="match status" value="1"/>
</dbReference>
<dbReference type="AlphaFoldDB" id="H2L394"/>
<dbReference type="PROSITE" id="PS50837">
    <property type="entry name" value="NACHT"/>
    <property type="match status" value="1"/>
</dbReference>
<dbReference type="HOGENOM" id="CLU_071211_1_0_1"/>
<keyword evidence="9" id="KW-1185">Reference proteome</keyword>
<dbReference type="GeneTree" id="ENSGT01150000286915"/>
<dbReference type="GO" id="GO:0005737">
    <property type="term" value="C:cytoplasm"/>
    <property type="evidence" value="ECO:0007669"/>
    <property type="project" value="UniProtKB-SubCell"/>
</dbReference>
<sequence length="575" mass="65311">MFGSAAVCQHEVQSGLKEKFQCLFEGMAKAGNPTLLNEIYTELFITEGGRGELNEEHEVRQIEAASRKADRAETSIRQEEPIRTVMTKGVAGIGKTVLTQKFTLDWAEGKAQQNLHFTFPFTFRELNVLKEEKFSLVELVHHFFPETKQAGICSFEDFQVLFIFDGLDEKSTSVADLLTNLIRGNLLPSALLWITTRPAAANQIPPGYVDMVTEVRGFNDPQKEEYFRKRFRDEEKASRIISHIQRSRSLHIMCHIPVFCWITATVLEDLLKSRGRGELPKSLTEMYIHFLVVQAKVKKVKYDGGAETDPHWSPESRKMMESLGKLAFEQLEKGNLIFHESDLTECGIDIRAASVYSGVFTQIFREERGLYQDKVFCFIHLSVQEFLAALHVHRTFITSGLNPMKEQKKKSLKIPKLKQSTPVKFYKSAVKKALKSPNGHLDLFLRFLLGLSLQTNQSLLRGLLTQTGSSSQTNKKTVQFIKEKISEDLSTEKSINLFHCLKELNDGSLVEQIQQFLRSGCLSTEKLSPAQWSALVFFLLASEEDLEVFDLQKYSGSEEALLRLLPVIKASNKAR</sequence>
<dbReference type="InterPro" id="IPR041075">
    <property type="entry name" value="NOD1/2_WH"/>
</dbReference>
<dbReference type="SMART" id="SM01288">
    <property type="entry name" value="FISNA"/>
    <property type="match status" value="1"/>
</dbReference>
<dbReference type="Bgee" id="ENSORLG00000026051">
    <property type="expression patterns" value="Expressed in intestine and 8 other cell types or tissues"/>
</dbReference>
<comment type="subcellular location">
    <subcellularLocation>
        <location evidence="1">Cytoplasm</location>
    </subcellularLocation>
</comment>
<evidence type="ECO:0000256" key="1">
    <source>
        <dbReference type="ARBA" id="ARBA00004496"/>
    </source>
</evidence>
<reference evidence="8" key="2">
    <citation type="submission" date="2025-08" db="UniProtKB">
        <authorList>
            <consortium name="Ensembl"/>
        </authorList>
    </citation>
    <scope>IDENTIFICATION</scope>
    <source>
        <strain evidence="8">Hd-rR</strain>
    </source>
</reference>
<evidence type="ECO:0000256" key="2">
    <source>
        <dbReference type="ARBA" id="ARBA00022490"/>
    </source>
</evidence>
<dbReference type="GO" id="GO:0005524">
    <property type="term" value="F:ATP binding"/>
    <property type="evidence" value="ECO:0007669"/>
    <property type="project" value="UniProtKB-KW"/>
</dbReference>
<dbReference type="Ensembl" id="ENSORLT00000000206.2">
    <property type="protein sequence ID" value="ENSORLP00000000206.2"/>
    <property type="gene ID" value="ENSORLG00000026051.1"/>
</dbReference>
<accession>H2L394</accession>
<evidence type="ECO:0000256" key="6">
    <source>
        <dbReference type="ARBA" id="ARBA00022840"/>
    </source>
</evidence>
<evidence type="ECO:0000256" key="4">
    <source>
        <dbReference type="ARBA" id="ARBA00022737"/>
    </source>
</evidence>
<keyword evidence="4" id="KW-0677">Repeat</keyword>
<keyword evidence="5" id="KW-0547">Nucleotide-binding</keyword>
<evidence type="ECO:0000256" key="5">
    <source>
        <dbReference type="ARBA" id="ARBA00022741"/>
    </source>
</evidence>
<reference evidence="8" key="3">
    <citation type="submission" date="2025-09" db="UniProtKB">
        <authorList>
            <consortium name="Ensembl"/>
        </authorList>
    </citation>
    <scope>IDENTIFICATION</scope>
    <source>
        <strain evidence="8">Hd-rR</strain>
    </source>
</reference>
<organism evidence="8 9">
    <name type="scientific">Oryzias latipes</name>
    <name type="common">Japanese rice fish</name>
    <name type="synonym">Japanese killifish</name>
    <dbReference type="NCBI Taxonomy" id="8090"/>
    <lineage>
        <taxon>Eukaryota</taxon>
        <taxon>Metazoa</taxon>
        <taxon>Chordata</taxon>
        <taxon>Craniata</taxon>
        <taxon>Vertebrata</taxon>
        <taxon>Euteleostomi</taxon>
        <taxon>Actinopterygii</taxon>
        <taxon>Neopterygii</taxon>
        <taxon>Teleostei</taxon>
        <taxon>Neoteleostei</taxon>
        <taxon>Acanthomorphata</taxon>
        <taxon>Ovalentaria</taxon>
        <taxon>Atherinomorphae</taxon>
        <taxon>Beloniformes</taxon>
        <taxon>Adrianichthyidae</taxon>
        <taxon>Oryziinae</taxon>
        <taxon>Oryzias</taxon>
    </lineage>
</organism>
<evidence type="ECO:0000256" key="3">
    <source>
        <dbReference type="ARBA" id="ARBA00022614"/>
    </source>
</evidence>
<dbReference type="Proteomes" id="UP000001038">
    <property type="component" value="Chromosome 2"/>
</dbReference>
<feature type="domain" description="NACHT" evidence="7">
    <location>
        <begin position="83"/>
        <end position="200"/>
    </location>
</feature>
<keyword evidence="2" id="KW-0963">Cytoplasm</keyword>
<dbReference type="InterPro" id="IPR007111">
    <property type="entry name" value="NACHT_NTPase"/>
</dbReference>
<dbReference type="InParanoid" id="H2L394"/>
<dbReference type="FunFam" id="3.40.50.300:FF:001524">
    <property type="entry name" value="Si:dkey-126g1.7"/>
    <property type="match status" value="1"/>
</dbReference>
<dbReference type="Pfam" id="PF05729">
    <property type="entry name" value="NACHT"/>
    <property type="match status" value="1"/>
</dbReference>
<dbReference type="Pfam" id="PF17779">
    <property type="entry name" value="WHD_NOD2"/>
    <property type="match status" value="1"/>
</dbReference>
<proteinExistence type="predicted"/>
<evidence type="ECO:0000313" key="9">
    <source>
        <dbReference type="Proteomes" id="UP000001038"/>
    </source>
</evidence>
<keyword evidence="3" id="KW-0433">Leucine-rich repeat</keyword>
<dbReference type="PANTHER" id="PTHR24106">
    <property type="entry name" value="NACHT, LRR AND CARD DOMAINS-CONTAINING"/>
    <property type="match status" value="1"/>
</dbReference>
<dbReference type="Gene3D" id="3.40.50.300">
    <property type="entry name" value="P-loop containing nucleotide triphosphate hydrolases"/>
    <property type="match status" value="1"/>
</dbReference>
<dbReference type="InterPro" id="IPR027417">
    <property type="entry name" value="P-loop_NTPase"/>
</dbReference>
<name>H2L394_ORYLA</name>